<dbReference type="EC" id="1.8.1.4" evidence="3 16"/>
<dbReference type="GO" id="GO:0005737">
    <property type="term" value="C:cytoplasm"/>
    <property type="evidence" value="ECO:0007669"/>
    <property type="project" value="UniProtKB-SubCell"/>
</dbReference>
<dbReference type="InterPro" id="IPR050151">
    <property type="entry name" value="Class-I_Pyr_Nuc-Dis_Oxidored"/>
</dbReference>
<dbReference type="InterPro" id="IPR001100">
    <property type="entry name" value="Pyr_nuc-diS_OxRdtase"/>
</dbReference>
<feature type="active site" description="Proton acceptor" evidence="13">
    <location>
        <position position="435"/>
    </location>
</feature>
<evidence type="ECO:0000256" key="2">
    <source>
        <dbReference type="ARBA" id="ARBA00007532"/>
    </source>
</evidence>
<keyword evidence="9 14" id="KW-0520">NAD</keyword>
<comment type="miscellaneous">
    <text evidence="16">The active site is a redox-active disulfide bond.</text>
</comment>
<feature type="domain" description="FAD/NAD(P)-binding" evidence="18">
    <location>
        <begin position="6"/>
        <end position="317"/>
    </location>
</feature>
<evidence type="ECO:0000256" key="9">
    <source>
        <dbReference type="ARBA" id="ARBA00023027"/>
    </source>
</evidence>
<dbReference type="Gene3D" id="3.50.50.60">
    <property type="entry name" value="FAD/NAD(P)-binding domain"/>
    <property type="match status" value="2"/>
</dbReference>
<evidence type="ECO:0000256" key="16">
    <source>
        <dbReference type="RuleBase" id="RU003692"/>
    </source>
</evidence>
<feature type="domain" description="Pyridine nucleotide-disulphide oxidoreductase dimerisation" evidence="17">
    <location>
        <begin position="337"/>
        <end position="445"/>
    </location>
</feature>
<evidence type="ECO:0000256" key="14">
    <source>
        <dbReference type="PIRSR" id="PIRSR000350-3"/>
    </source>
</evidence>
<dbReference type="InterPro" id="IPR012999">
    <property type="entry name" value="Pyr_OxRdtase_I_AS"/>
</dbReference>
<comment type="catalytic activity">
    <reaction evidence="12 16">
        <text>N(6)-[(R)-dihydrolipoyl]-L-lysyl-[protein] + NAD(+) = N(6)-[(R)-lipoyl]-L-lysyl-[protein] + NADH + H(+)</text>
        <dbReference type="Rhea" id="RHEA:15045"/>
        <dbReference type="Rhea" id="RHEA-COMP:10474"/>
        <dbReference type="Rhea" id="RHEA-COMP:10475"/>
        <dbReference type="ChEBI" id="CHEBI:15378"/>
        <dbReference type="ChEBI" id="CHEBI:57540"/>
        <dbReference type="ChEBI" id="CHEBI:57945"/>
        <dbReference type="ChEBI" id="CHEBI:83099"/>
        <dbReference type="ChEBI" id="CHEBI:83100"/>
        <dbReference type="EC" id="1.8.1.4"/>
    </reaction>
</comment>
<name>A0A2G3PMD2_WILMA</name>
<dbReference type="PRINTS" id="PR00411">
    <property type="entry name" value="PNDRDTASEI"/>
</dbReference>
<evidence type="ECO:0000256" key="6">
    <source>
        <dbReference type="ARBA" id="ARBA00022630"/>
    </source>
</evidence>
<dbReference type="Pfam" id="PF02852">
    <property type="entry name" value="Pyr_redox_dim"/>
    <property type="match status" value="1"/>
</dbReference>
<dbReference type="InterPro" id="IPR016156">
    <property type="entry name" value="FAD/NAD-linked_Rdtase_dimer_sf"/>
</dbReference>
<evidence type="ECO:0000256" key="4">
    <source>
        <dbReference type="ARBA" id="ARBA00016961"/>
    </source>
</evidence>
<proteinExistence type="inferred from homology"/>
<feature type="binding site" evidence="14">
    <location>
        <position position="302"/>
    </location>
    <ligand>
        <name>FAD</name>
        <dbReference type="ChEBI" id="CHEBI:57692"/>
    </ligand>
</feature>
<keyword evidence="7 14" id="KW-0274">FAD</keyword>
<comment type="similarity">
    <text evidence="2 16">Belongs to the class-I pyridine nucleotide-disulfide oxidoreductase family.</text>
</comment>
<feature type="binding site" evidence="14">
    <location>
        <position position="261"/>
    </location>
    <ligand>
        <name>NAD(+)</name>
        <dbReference type="ChEBI" id="CHEBI:57540"/>
    </ligand>
</feature>
<reference evidence="19 20" key="1">
    <citation type="submission" date="2017-10" db="EMBL/GenBank/DDBJ databases">
        <title>The draft genome sequence of Williamsia sp. BULT 1.1 isolated from the semi-arid grassland soils from South Africa.</title>
        <authorList>
            <person name="Kabwe M.H."/>
            <person name="Govender N."/>
            <person name="Mutseka Lunga P."/>
            <person name="Vikram S."/>
            <person name="Makhalanyane T.P."/>
        </authorList>
    </citation>
    <scope>NUCLEOTIDE SEQUENCE [LARGE SCALE GENOMIC DNA]</scope>
    <source>
        <strain evidence="19 20">BULT 1.1</strain>
    </source>
</reference>
<dbReference type="InterPro" id="IPR004099">
    <property type="entry name" value="Pyr_nucl-diS_OxRdtase_dimer"/>
</dbReference>
<dbReference type="Proteomes" id="UP000225108">
    <property type="component" value="Unassembled WGS sequence"/>
</dbReference>
<evidence type="ECO:0000256" key="1">
    <source>
        <dbReference type="ARBA" id="ARBA00004496"/>
    </source>
</evidence>
<dbReference type="EMBL" id="PEBD01000008">
    <property type="protein sequence ID" value="PHV66930.1"/>
    <property type="molecule type" value="Genomic_DNA"/>
</dbReference>
<evidence type="ECO:0000256" key="8">
    <source>
        <dbReference type="ARBA" id="ARBA00023002"/>
    </source>
</evidence>
<dbReference type="FunFam" id="3.30.390.30:FF:000001">
    <property type="entry name" value="Dihydrolipoyl dehydrogenase"/>
    <property type="match status" value="1"/>
</dbReference>
<dbReference type="PANTHER" id="PTHR22912">
    <property type="entry name" value="DISULFIDE OXIDOREDUCTASE"/>
    <property type="match status" value="1"/>
</dbReference>
<dbReference type="GO" id="GO:0006103">
    <property type="term" value="P:2-oxoglutarate metabolic process"/>
    <property type="evidence" value="ECO:0007669"/>
    <property type="project" value="TreeGrafter"/>
</dbReference>
<keyword evidence="11 16" id="KW-0676">Redox-active center</keyword>
<dbReference type="Gene3D" id="3.30.390.30">
    <property type="match status" value="1"/>
</dbReference>
<dbReference type="PANTHER" id="PTHR22912:SF217">
    <property type="entry name" value="DIHYDROLIPOYL DEHYDROGENASE"/>
    <property type="match status" value="1"/>
</dbReference>
<dbReference type="NCBIfam" id="TIGR01350">
    <property type="entry name" value="lipoamide_DH"/>
    <property type="match status" value="1"/>
</dbReference>
<keyword evidence="10" id="KW-1015">Disulfide bond</keyword>
<dbReference type="PROSITE" id="PS00076">
    <property type="entry name" value="PYRIDINE_REDOX_1"/>
    <property type="match status" value="1"/>
</dbReference>
<feature type="binding site" evidence="14">
    <location>
        <position position="114"/>
    </location>
    <ligand>
        <name>FAD</name>
        <dbReference type="ChEBI" id="CHEBI:57692"/>
    </ligand>
</feature>
<dbReference type="GO" id="GO:0004148">
    <property type="term" value="F:dihydrolipoyl dehydrogenase (NADH) activity"/>
    <property type="evidence" value="ECO:0007669"/>
    <property type="project" value="UniProtKB-EC"/>
</dbReference>
<evidence type="ECO:0000256" key="10">
    <source>
        <dbReference type="ARBA" id="ARBA00023157"/>
    </source>
</evidence>
<sequence>MTDIPDVLILGGGSGGYAAAFRAAQLGKTVTLIEEGKVGGTCLHRGCIPTKALLHAAEVADTVAHASKVGIGAELTKVDVAGIHAYKNSVVDRLYRGLQGLVKAHRVEIVNGTGRYIGGRSVEVGGTTFTGRSLVLATGSAARTLPGVDSGGRVLTSDDALELPTLPERVVVLGGGVIGVEFASVWTSLGAQVTIVEALPRLIATEDEWSSKQLTRALKKRGVTVRTDARCEAVTQQADGVAVALAGGDLLEADVVLVSVGRGPRTSENGFAQGGIELDERGFVRVDDALRTSQDGVYAVGDIVAGPQLAHRGFAHGIHVAEVIAGRDRVLVEDSSIPRVAYCNPEVASVGLTEAQAREKYGEVSTVVYDLAGNGKSQILGTGGGIKVIRAQKDSGPVVGIHMVGERVGELIGEAQLTVGWGAYPDDVAALVHAHPTQSEALGEAHMALAGLPLHSHG</sequence>
<comment type="cofactor">
    <cofactor evidence="14 16">
        <name>FAD</name>
        <dbReference type="ChEBI" id="CHEBI:57692"/>
    </cofactor>
    <text evidence="14 16">Binds 1 FAD per subunit.</text>
</comment>
<evidence type="ECO:0000256" key="7">
    <source>
        <dbReference type="ARBA" id="ARBA00022827"/>
    </source>
</evidence>
<comment type="caution">
    <text evidence="19">The sequence shown here is derived from an EMBL/GenBank/DDBJ whole genome shotgun (WGS) entry which is preliminary data.</text>
</comment>
<protein>
    <recommendedName>
        <fullName evidence="4 16">Dihydrolipoyl dehydrogenase</fullName>
        <ecNumber evidence="3 16">1.8.1.4</ecNumber>
    </recommendedName>
</protein>
<dbReference type="SUPFAM" id="SSF51905">
    <property type="entry name" value="FAD/NAD(P)-binding domain"/>
    <property type="match status" value="1"/>
</dbReference>
<feature type="binding site" evidence="14">
    <location>
        <position position="51"/>
    </location>
    <ligand>
        <name>FAD</name>
        <dbReference type="ChEBI" id="CHEBI:57692"/>
    </ligand>
</feature>
<dbReference type="InterPro" id="IPR023753">
    <property type="entry name" value="FAD/NAD-binding_dom"/>
</dbReference>
<dbReference type="PIRSF" id="PIRSF000350">
    <property type="entry name" value="Mercury_reductase_MerA"/>
    <property type="match status" value="1"/>
</dbReference>
<dbReference type="InterPro" id="IPR006258">
    <property type="entry name" value="Lipoamide_DH"/>
</dbReference>
<dbReference type="RefSeq" id="WP_099382934.1">
    <property type="nucleotide sequence ID" value="NZ_PEBD01000008.1"/>
</dbReference>
<evidence type="ECO:0000259" key="17">
    <source>
        <dbReference type="Pfam" id="PF02852"/>
    </source>
</evidence>
<feature type="binding site" evidence="14">
    <location>
        <position position="197"/>
    </location>
    <ligand>
        <name>NAD(+)</name>
        <dbReference type="ChEBI" id="CHEBI:57540"/>
    </ligand>
</feature>
<keyword evidence="5" id="KW-0963">Cytoplasm</keyword>
<keyword evidence="8 16" id="KW-0560">Oxidoreductase</keyword>
<feature type="disulfide bond" description="Redox-active" evidence="15">
    <location>
        <begin position="42"/>
        <end position="47"/>
    </location>
</feature>
<evidence type="ECO:0000256" key="15">
    <source>
        <dbReference type="PIRSR" id="PIRSR000350-4"/>
    </source>
</evidence>
<comment type="subcellular location">
    <subcellularLocation>
        <location evidence="1">Cytoplasm</location>
    </subcellularLocation>
</comment>
<dbReference type="Pfam" id="PF07992">
    <property type="entry name" value="Pyr_redox_2"/>
    <property type="match status" value="1"/>
</dbReference>
<gene>
    <name evidence="19" type="primary">lpdA</name>
    <name evidence="19" type="ORF">CSW57_11875</name>
</gene>
<keyword evidence="6 16" id="KW-0285">Flavoprotein</keyword>
<keyword evidence="14" id="KW-0547">Nucleotide-binding</keyword>
<feature type="binding site" evidence="14">
    <location>
        <begin position="138"/>
        <end position="140"/>
    </location>
    <ligand>
        <name>FAD</name>
        <dbReference type="ChEBI" id="CHEBI:57692"/>
    </ligand>
</feature>
<evidence type="ECO:0000259" key="18">
    <source>
        <dbReference type="Pfam" id="PF07992"/>
    </source>
</evidence>
<dbReference type="InterPro" id="IPR036188">
    <property type="entry name" value="FAD/NAD-bd_sf"/>
</dbReference>
<dbReference type="GO" id="GO:0050660">
    <property type="term" value="F:flavin adenine dinucleotide binding"/>
    <property type="evidence" value="ECO:0007669"/>
    <property type="project" value="InterPro"/>
</dbReference>
<dbReference type="SUPFAM" id="SSF55424">
    <property type="entry name" value="FAD/NAD-linked reductases, dimerisation (C-terminal) domain"/>
    <property type="match status" value="1"/>
</dbReference>
<dbReference type="AlphaFoldDB" id="A0A2G3PMD2"/>
<dbReference type="PRINTS" id="PR00368">
    <property type="entry name" value="FADPNR"/>
</dbReference>
<accession>A0A2G3PMD2</accession>
<evidence type="ECO:0000313" key="19">
    <source>
        <dbReference type="EMBL" id="PHV66930.1"/>
    </source>
</evidence>
<evidence type="ECO:0000313" key="20">
    <source>
        <dbReference type="Proteomes" id="UP000225108"/>
    </source>
</evidence>
<feature type="binding site" evidence="14">
    <location>
        <begin position="174"/>
        <end position="181"/>
    </location>
    <ligand>
        <name>NAD(+)</name>
        <dbReference type="ChEBI" id="CHEBI:57540"/>
    </ligand>
</feature>
<evidence type="ECO:0000256" key="12">
    <source>
        <dbReference type="ARBA" id="ARBA00049187"/>
    </source>
</evidence>
<evidence type="ECO:0000256" key="13">
    <source>
        <dbReference type="PIRSR" id="PIRSR000350-2"/>
    </source>
</evidence>
<evidence type="ECO:0000256" key="3">
    <source>
        <dbReference type="ARBA" id="ARBA00012608"/>
    </source>
</evidence>
<organism evidence="19 20">
    <name type="scientific">Williamsia marianensis</name>
    <dbReference type="NCBI Taxonomy" id="85044"/>
    <lineage>
        <taxon>Bacteria</taxon>
        <taxon>Bacillati</taxon>
        <taxon>Actinomycetota</taxon>
        <taxon>Actinomycetes</taxon>
        <taxon>Mycobacteriales</taxon>
        <taxon>Nocardiaceae</taxon>
        <taxon>Williamsia</taxon>
    </lineage>
</organism>
<evidence type="ECO:0000256" key="5">
    <source>
        <dbReference type="ARBA" id="ARBA00022490"/>
    </source>
</evidence>
<evidence type="ECO:0000256" key="11">
    <source>
        <dbReference type="ARBA" id="ARBA00023284"/>
    </source>
</evidence>